<dbReference type="OrthoDB" id="10196038at2759"/>
<gene>
    <name evidence="4" type="ORF">FNK824_LOCUS26239</name>
    <name evidence="3" type="ORF">OTI717_LOCUS20626</name>
    <name evidence="2" type="ORF">RFH988_LOCUS34381</name>
</gene>
<evidence type="ECO:0000313" key="3">
    <source>
        <dbReference type="EMBL" id="CAF3841717.1"/>
    </source>
</evidence>
<evidence type="ECO:0000313" key="4">
    <source>
        <dbReference type="EMBL" id="CAF4006374.1"/>
    </source>
</evidence>
<proteinExistence type="predicted"/>
<dbReference type="Proteomes" id="UP000663874">
    <property type="component" value="Unassembled WGS sequence"/>
</dbReference>
<dbReference type="Proteomes" id="UP000663823">
    <property type="component" value="Unassembled WGS sequence"/>
</dbReference>
<reference evidence="4" key="1">
    <citation type="submission" date="2021-02" db="EMBL/GenBank/DDBJ databases">
        <authorList>
            <person name="Nowell W R."/>
        </authorList>
    </citation>
    <scope>NUCLEOTIDE SEQUENCE</scope>
</reference>
<dbReference type="Proteomes" id="UP000663882">
    <property type="component" value="Unassembled WGS sequence"/>
</dbReference>
<feature type="compositionally biased region" description="Polar residues" evidence="1">
    <location>
        <begin position="33"/>
        <end position="42"/>
    </location>
</feature>
<protein>
    <submittedName>
        <fullName evidence="4">Uncharacterized protein</fullName>
    </submittedName>
</protein>
<evidence type="ECO:0000313" key="2">
    <source>
        <dbReference type="EMBL" id="CAF1391938.1"/>
    </source>
</evidence>
<dbReference type="AlphaFoldDB" id="A0A819P2Y7"/>
<dbReference type="EMBL" id="CAJNOO010004728">
    <property type="protein sequence ID" value="CAF1391938.1"/>
    <property type="molecule type" value="Genomic_DNA"/>
</dbReference>
<evidence type="ECO:0000256" key="1">
    <source>
        <dbReference type="SAM" id="MobiDB-lite"/>
    </source>
</evidence>
<feature type="region of interest" description="Disordered" evidence="1">
    <location>
        <begin position="27"/>
        <end position="53"/>
    </location>
</feature>
<evidence type="ECO:0000313" key="5">
    <source>
        <dbReference type="Proteomes" id="UP000663874"/>
    </source>
</evidence>
<organism evidence="4 5">
    <name type="scientific">Rotaria sordida</name>
    <dbReference type="NCBI Taxonomy" id="392033"/>
    <lineage>
        <taxon>Eukaryota</taxon>
        <taxon>Metazoa</taxon>
        <taxon>Spiralia</taxon>
        <taxon>Gnathifera</taxon>
        <taxon>Rotifera</taxon>
        <taxon>Eurotatoria</taxon>
        <taxon>Bdelloidea</taxon>
        <taxon>Philodinida</taxon>
        <taxon>Philodinidae</taxon>
        <taxon>Rotaria</taxon>
    </lineage>
</organism>
<dbReference type="EMBL" id="CAJOAX010003203">
    <property type="protein sequence ID" value="CAF3841717.1"/>
    <property type="molecule type" value="Genomic_DNA"/>
</dbReference>
<sequence>MLHPSLKSFNHTPSQKYHAEALLKSKFEKNHQLEQQQPLSNNNRKKQIQENKPTQLSISLDDIFDLPTLPDELLYNIEQKAEFDKYRLDQI</sequence>
<name>A0A819P2Y7_9BILA</name>
<dbReference type="EMBL" id="CAJOBE010006419">
    <property type="protein sequence ID" value="CAF4006374.1"/>
    <property type="molecule type" value="Genomic_DNA"/>
</dbReference>
<accession>A0A819P2Y7</accession>
<comment type="caution">
    <text evidence="4">The sequence shown here is derived from an EMBL/GenBank/DDBJ whole genome shotgun (WGS) entry which is preliminary data.</text>
</comment>